<keyword evidence="3 6" id="KW-0227">DNA damage</keyword>
<dbReference type="Pfam" id="PF04480">
    <property type="entry name" value="DUF559"/>
    <property type="match status" value="1"/>
</dbReference>
<evidence type="ECO:0000256" key="3">
    <source>
        <dbReference type="ARBA" id="ARBA00022763"/>
    </source>
</evidence>
<evidence type="ECO:0000313" key="9">
    <source>
        <dbReference type="Proteomes" id="UP001177120"/>
    </source>
</evidence>
<dbReference type="InterPro" id="IPR007569">
    <property type="entry name" value="DUF559"/>
</dbReference>
<comment type="caution">
    <text evidence="8">The sequence shown here is derived from an EMBL/GenBank/DDBJ whole genome shotgun (WGS) entry which is preliminary data.</text>
</comment>
<dbReference type="SUPFAM" id="SSF52980">
    <property type="entry name" value="Restriction endonuclease-like"/>
    <property type="match status" value="1"/>
</dbReference>
<comment type="similarity">
    <text evidence="6">Belongs to the vsr family.</text>
</comment>
<feature type="domain" description="DUF559" evidence="7">
    <location>
        <begin position="89"/>
        <end position="131"/>
    </location>
</feature>
<dbReference type="GO" id="GO:0004519">
    <property type="term" value="F:endonuclease activity"/>
    <property type="evidence" value="ECO:0007669"/>
    <property type="project" value="UniProtKB-KW"/>
</dbReference>
<protein>
    <recommendedName>
        <fullName evidence="6">Very short patch repair endonuclease</fullName>
        <ecNumber evidence="6">3.1.-.-</ecNumber>
    </recommendedName>
</protein>
<dbReference type="InterPro" id="IPR011335">
    <property type="entry name" value="Restrct_endonuc-II-like"/>
</dbReference>
<dbReference type="EC" id="3.1.-.-" evidence="6"/>
<dbReference type="Gene3D" id="3.40.960.10">
    <property type="entry name" value="VSR Endonuclease"/>
    <property type="match status" value="1"/>
</dbReference>
<name>A0ABS2WJ16_9BACL</name>
<keyword evidence="5 6" id="KW-0234">DNA repair</keyword>
<reference evidence="8" key="1">
    <citation type="journal article" date="2024" name="Int. J. Syst. Evol. Microbiol.">
        <title>Polycladomyces zharkentensis sp. nov., a novel thermophilic cellulose- and starch-degrading member of the Bacillota from a geothermal aquifer in Kazakhstan.</title>
        <authorList>
            <person name="Mashzhan A."/>
            <person name="Kistaubayeva A."/>
            <person name="Javier-Lopez R."/>
            <person name="Bissenova U."/>
            <person name="Bissenbay A."/>
            <person name="Birkeland N.K."/>
        </authorList>
    </citation>
    <scope>NUCLEOTIDE SEQUENCE</scope>
    <source>
        <strain evidence="8">ZKZ2T</strain>
    </source>
</reference>
<evidence type="ECO:0000256" key="1">
    <source>
        <dbReference type="ARBA" id="ARBA00022722"/>
    </source>
</evidence>
<dbReference type="PIRSF" id="PIRSF018267">
    <property type="entry name" value="VSR_endonuc"/>
    <property type="match status" value="1"/>
</dbReference>
<evidence type="ECO:0000256" key="6">
    <source>
        <dbReference type="PIRNR" id="PIRNR018267"/>
    </source>
</evidence>
<gene>
    <name evidence="8" type="ORF">JQC72_08355</name>
</gene>
<sequence length="138" mass="16686">MDKPDPIRSKNMRAIRGMKTKLEEEVAKALWQRGVRFRRNVADLYGKPDIAIKKYKIVIFIDSCFWHYCPDHTTIPKRNRDFWINKLSRNKERDEEVTEYYRELGWNVIRIWEHRLKEDFDGVIDEIVECVRNAKTKG</sequence>
<keyword evidence="4 6" id="KW-0378">Hydrolase</keyword>
<evidence type="ECO:0000259" key="7">
    <source>
        <dbReference type="Pfam" id="PF04480"/>
    </source>
</evidence>
<evidence type="ECO:0000256" key="4">
    <source>
        <dbReference type="ARBA" id="ARBA00022801"/>
    </source>
</evidence>
<dbReference type="InterPro" id="IPR004603">
    <property type="entry name" value="DNA_mismatch_endonuc_vsr"/>
</dbReference>
<accession>A0ABS2WJ16</accession>
<comment type="function">
    <text evidence="6">May nick specific sequences that contain T:G mispairs resulting from m5C-deamination.</text>
</comment>
<dbReference type="CDD" id="cd00221">
    <property type="entry name" value="Vsr"/>
    <property type="match status" value="1"/>
</dbReference>
<evidence type="ECO:0000313" key="8">
    <source>
        <dbReference type="EMBL" id="MBN2909537.1"/>
    </source>
</evidence>
<evidence type="ECO:0000256" key="2">
    <source>
        <dbReference type="ARBA" id="ARBA00022759"/>
    </source>
</evidence>
<dbReference type="Proteomes" id="UP001177120">
    <property type="component" value="Unassembled WGS sequence"/>
</dbReference>
<keyword evidence="9" id="KW-1185">Reference proteome</keyword>
<keyword evidence="2 6" id="KW-0255">Endonuclease</keyword>
<dbReference type="NCBIfam" id="TIGR00632">
    <property type="entry name" value="vsr"/>
    <property type="match status" value="1"/>
</dbReference>
<proteinExistence type="inferred from homology"/>
<dbReference type="EMBL" id="JAFHAP010000008">
    <property type="protein sequence ID" value="MBN2909537.1"/>
    <property type="molecule type" value="Genomic_DNA"/>
</dbReference>
<organism evidence="8 9">
    <name type="scientific">Polycladomyces zharkentensis</name>
    <dbReference type="NCBI Taxonomy" id="2807616"/>
    <lineage>
        <taxon>Bacteria</taxon>
        <taxon>Bacillati</taxon>
        <taxon>Bacillota</taxon>
        <taxon>Bacilli</taxon>
        <taxon>Bacillales</taxon>
        <taxon>Thermoactinomycetaceae</taxon>
        <taxon>Polycladomyces</taxon>
    </lineage>
</organism>
<evidence type="ECO:0000256" key="5">
    <source>
        <dbReference type="ARBA" id="ARBA00023204"/>
    </source>
</evidence>
<keyword evidence="1 6" id="KW-0540">Nuclease</keyword>
<dbReference type="Pfam" id="PF03852">
    <property type="entry name" value="Vsr"/>
    <property type="match status" value="1"/>
</dbReference>
<dbReference type="RefSeq" id="WP_205494713.1">
    <property type="nucleotide sequence ID" value="NZ_JAFHAP010000008.1"/>
</dbReference>